<gene>
    <name evidence="6" type="ORF">EFL95_07225</name>
</gene>
<evidence type="ECO:0000259" key="5">
    <source>
        <dbReference type="Pfam" id="PF01168"/>
    </source>
</evidence>
<dbReference type="OrthoDB" id="504078at2"/>
<evidence type="ECO:0000256" key="4">
    <source>
        <dbReference type="SAM" id="MobiDB-lite"/>
    </source>
</evidence>
<dbReference type="CDD" id="cd06815">
    <property type="entry name" value="PLPDE_III_AR_like_1"/>
    <property type="match status" value="1"/>
</dbReference>
<dbReference type="SUPFAM" id="SSF51419">
    <property type="entry name" value="PLP-binding barrel"/>
    <property type="match status" value="1"/>
</dbReference>
<keyword evidence="7" id="KW-1185">Reference proteome</keyword>
<dbReference type="InterPro" id="IPR000821">
    <property type="entry name" value="Ala_racemase"/>
</dbReference>
<name>A0A3N0DT92_9ACTN</name>
<evidence type="ECO:0000256" key="1">
    <source>
        <dbReference type="ARBA" id="ARBA00001933"/>
    </source>
</evidence>
<proteinExistence type="predicted"/>
<feature type="domain" description="Alanine racemase N-terminal" evidence="5">
    <location>
        <begin position="8"/>
        <end position="225"/>
    </location>
</feature>
<organism evidence="6 7">
    <name type="scientific">Nocardioides marmorisolisilvae</name>
    <dbReference type="NCBI Taxonomy" id="1542737"/>
    <lineage>
        <taxon>Bacteria</taxon>
        <taxon>Bacillati</taxon>
        <taxon>Actinomycetota</taxon>
        <taxon>Actinomycetes</taxon>
        <taxon>Propionibacteriales</taxon>
        <taxon>Nocardioidaceae</taxon>
        <taxon>Nocardioides</taxon>
    </lineage>
</organism>
<keyword evidence="3" id="KW-0413">Isomerase</keyword>
<dbReference type="AlphaFoldDB" id="A0A3N0DT92"/>
<dbReference type="InterPro" id="IPR029066">
    <property type="entry name" value="PLP-binding_barrel"/>
</dbReference>
<comment type="caution">
    <text evidence="6">The sequence shown here is derived from an EMBL/GenBank/DDBJ whole genome shotgun (WGS) entry which is preliminary data.</text>
</comment>
<dbReference type="GO" id="GO:0030170">
    <property type="term" value="F:pyridoxal phosphate binding"/>
    <property type="evidence" value="ECO:0007669"/>
    <property type="project" value="TreeGrafter"/>
</dbReference>
<dbReference type="Gene3D" id="3.20.20.10">
    <property type="entry name" value="Alanine racemase"/>
    <property type="match status" value="1"/>
</dbReference>
<dbReference type="PANTHER" id="PTHR30511">
    <property type="entry name" value="ALANINE RACEMASE"/>
    <property type="match status" value="1"/>
</dbReference>
<evidence type="ECO:0000313" key="6">
    <source>
        <dbReference type="EMBL" id="RNL78848.1"/>
    </source>
</evidence>
<sequence length="400" mass="42121">MSAPRVEIDLDKIEQNTRTLVDRLTPRGIRVTGITKATLGSPGIGAAMVSGGAVGLGDSRLQNLSRLAGLGGSTSRTLIRSPMLSQAGQVVRVANASLNTERAVLDALGAAAVRYRRTHDVVLMVELGDLREGIPADELLAAAGSVLDRPALRLVGIGTNLACQNGVVPDDANMGELTRLALQVEHAHGVCLEIVSGGNSANLGWAMTTADVGRIDELRLGEAILLGTEPLHRTPIDGLHTDAFRLYAEVIEVREKPAQPWGDRAQTAFGEFPERTGTGTVRQAILAVGRHDVDPEGLIPPAGITMLGASSDHLVLDVGDHPIAVGDEVELALGYGALVRAMTSPFVTHIEHQRLQAMAPSAGAVEEHEPVPPLVLRDRPLATAPDRRDPAAGRGRPGPR</sequence>
<comment type="cofactor">
    <cofactor evidence="1">
        <name>pyridoxal 5'-phosphate</name>
        <dbReference type="ChEBI" id="CHEBI:597326"/>
    </cofactor>
</comment>
<dbReference type="RefSeq" id="WP_123233350.1">
    <property type="nucleotide sequence ID" value="NZ_RJSG01000002.1"/>
</dbReference>
<evidence type="ECO:0000313" key="7">
    <source>
        <dbReference type="Proteomes" id="UP000277094"/>
    </source>
</evidence>
<dbReference type="EMBL" id="RJSG01000002">
    <property type="protein sequence ID" value="RNL78848.1"/>
    <property type="molecule type" value="Genomic_DNA"/>
</dbReference>
<evidence type="ECO:0000256" key="3">
    <source>
        <dbReference type="ARBA" id="ARBA00023235"/>
    </source>
</evidence>
<dbReference type="PANTHER" id="PTHR30511:SF3">
    <property type="entry name" value="LYSINE RACEMASE"/>
    <property type="match status" value="1"/>
</dbReference>
<evidence type="ECO:0000256" key="2">
    <source>
        <dbReference type="ARBA" id="ARBA00022898"/>
    </source>
</evidence>
<dbReference type="InterPro" id="IPR001608">
    <property type="entry name" value="Ala_racemase_N"/>
</dbReference>
<reference evidence="6 7" key="1">
    <citation type="submission" date="2018-11" db="EMBL/GenBank/DDBJ databases">
        <authorList>
            <person name="Li F."/>
        </authorList>
    </citation>
    <scope>NUCLEOTIDE SEQUENCE [LARGE SCALE GENOMIC DNA]</scope>
    <source>
        <strain evidence="6 7">KIS18-7</strain>
    </source>
</reference>
<keyword evidence="2" id="KW-0663">Pyridoxal phosphate</keyword>
<protein>
    <submittedName>
        <fullName evidence="6">Alanine/ornithine racemase family PLP-dependent enzyme</fullName>
    </submittedName>
</protein>
<dbReference type="Pfam" id="PF01168">
    <property type="entry name" value="Ala_racemase_N"/>
    <property type="match status" value="1"/>
</dbReference>
<dbReference type="GO" id="GO:0005829">
    <property type="term" value="C:cytosol"/>
    <property type="evidence" value="ECO:0007669"/>
    <property type="project" value="TreeGrafter"/>
</dbReference>
<feature type="compositionally biased region" description="Basic and acidic residues" evidence="4">
    <location>
        <begin position="365"/>
        <end position="391"/>
    </location>
</feature>
<dbReference type="Proteomes" id="UP000277094">
    <property type="component" value="Unassembled WGS sequence"/>
</dbReference>
<feature type="region of interest" description="Disordered" evidence="4">
    <location>
        <begin position="360"/>
        <end position="400"/>
    </location>
</feature>
<accession>A0A3N0DT92</accession>
<dbReference type="GO" id="GO:0008784">
    <property type="term" value="F:alanine racemase activity"/>
    <property type="evidence" value="ECO:0007669"/>
    <property type="project" value="TreeGrafter"/>
</dbReference>